<dbReference type="OrthoDB" id="2381017at2"/>
<dbReference type="InterPro" id="IPR054845">
    <property type="entry name" value="Exosporium_prot_C"/>
</dbReference>
<evidence type="ECO:0000313" key="3">
    <source>
        <dbReference type="EMBL" id="PHJ38291.1"/>
    </source>
</evidence>
<organism evidence="3 4">
    <name type="scientific">Desulforamulus profundi</name>
    <dbReference type="NCBI Taxonomy" id="1383067"/>
    <lineage>
        <taxon>Bacteria</taxon>
        <taxon>Bacillati</taxon>
        <taxon>Bacillota</taxon>
        <taxon>Clostridia</taxon>
        <taxon>Eubacteriales</taxon>
        <taxon>Peptococcaceae</taxon>
        <taxon>Desulforamulus</taxon>
    </lineage>
</organism>
<evidence type="ECO:0000256" key="1">
    <source>
        <dbReference type="SAM" id="MobiDB-lite"/>
    </source>
</evidence>
<dbReference type="NCBIfam" id="NF045794">
    <property type="entry name" value="CsxC_fam"/>
    <property type="match status" value="1"/>
</dbReference>
<gene>
    <name evidence="3" type="ORF">P378_10690</name>
</gene>
<keyword evidence="4" id="KW-1185">Reference proteome</keyword>
<comment type="caution">
    <text evidence="3">The sequence shown here is derived from an EMBL/GenBank/DDBJ whole genome shotgun (WGS) entry which is preliminary data.</text>
</comment>
<feature type="domain" description="DUF7852" evidence="2">
    <location>
        <begin position="10"/>
        <end position="106"/>
    </location>
</feature>
<protein>
    <recommendedName>
        <fullName evidence="2">DUF7852 domain-containing protein</fullName>
    </recommendedName>
</protein>
<dbReference type="AlphaFoldDB" id="A0A2C6L2J1"/>
<sequence length="417" mass="46508">MFYHPGRACVESINRRNVQDCENTPVTITGLTTGVTAKIPVVLAELAVQINLASVIKLPEKAMGIKDIGKRVKLTQCLLLLDPGEQIPPVLFLEGFVRKNITYASRGCANDKGICGDIRHCAVDVPFNCTTTVEFITDPILPIINTSAEFEYIRKQALPTRNFAEKDELLSGDFSEFNQATEEFYNELPYCELVSSRIVEYDEFINRTRPCGDLPIEEIEFSVIEQKMVILLTIKVLQKQQVSIPPFSDALLSDFQSQLPEVNNESKFTKNLSEDDTGLIEEDSFPETEVFPSDLHDEETVEPETLFYKEYLPSVADPGVTGPNLNIEEITEMSQEDSTLLTDQETGDTGLLIEETTEIPQEDSTPVTDQETIGVGLSVEEAAGSEGNLPVITELSGWNDEPQDKTEPLRNQCPFKR</sequence>
<dbReference type="Proteomes" id="UP000222564">
    <property type="component" value="Unassembled WGS sequence"/>
</dbReference>
<dbReference type="InterPro" id="IPR057174">
    <property type="entry name" value="DUF7852"/>
</dbReference>
<accession>A0A2C6L2J1</accession>
<dbReference type="EMBL" id="AWQQ01000054">
    <property type="protein sequence ID" value="PHJ38291.1"/>
    <property type="molecule type" value="Genomic_DNA"/>
</dbReference>
<proteinExistence type="predicted"/>
<feature type="region of interest" description="Disordered" evidence="1">
    <location>
        <begin position="380"/>
        <end position="417"/>
    </location>
</feature>
<dbReference type="RefSeq" id="WP_099083079.1">
    <property type="nucleotide sequence ID" value="NZ_AWQQ01000054.1"/>
</dbReference>
<evidence type="ECO:0000313" key="4">
    <source>
        <dbReference type="Proteomes" id="UP000222564"/>
    </source>
</evidence>
<reference evidence="3 4" key="1">
    <citation type="submission" date="2013-09" db="EMBL/GenBank/DDBJ databases">
        <title>Biodegradation of hydrocarbons in the deep terrestrial subsurface : characterization of a microbial consortium composed of two Desulfotomaculum species originating from a deep geological formation.</title>
        <authorList>
            <person name="Aullo T."/>
            <person name="Berlendis S."/>
            <person name="Lascourreges J.-F."/>
            <person name="Dessort D."/>
            <person name="Saint-Laurent S."/>
            <person name="Schraauwers B."/>
            <person name="Mas J."/>
            <person name="Magot M."/>
            <person name="Ranchou-Peyruse A."/>
        </authorList>
    </citation>
    <scope>NUCLEOTIDE SEQUENCE [LARGE SCALE GENOMIC DNA]</scope>
    <source>
        <strain evidence="3 4">Bs107</strain>
    </source>
</reference>
<name>A0A2C6L2J1_9FIRM</name>
<evidence type="ECO:0000259" key="2">
    <source>
        <dbReference type="Pfam" id="PF25250"/>
    </source>
</evidence>
<dbReference type="Pfam" id="PF25250">
    <property type="entry name" value="DUF7852"/>
    <property type="match status" value="1"/>
</dbReference>